<proteinExistence type="predicted"/>
<dbReference type="EMBL" id="LT960551">
    <property type="protein sequence ID" value="SOK58743.1"/>
    <property type="molecule type" value="Genomic_DNA"/>
</dbReference>
<reference evidence="2" key="2">
    <citation type="submission" date="2017-10" db="EMBL/GenBank/DDBJ databases">
        <authorList>
            <person name="Banno H."/>
            <person name="Chua N.-H."/>
        </authorList>
    </citation>
    <scope>NUCLEOTIDE SEQUENCE [LARGE SCALE GENOMIC DNA]</scope>
</reference>
<sequence length="73" mass="8110">MSINKSLRDFILSSGNLNDGFIQRGKIHGKNVRSILDEAAKSGSTHLSGSKEERLSQLRKLRNDDLNNNGNSR</sequence>
<dbReference type="Proteomes" id="UP000317227">
    <property type="component" value="Segment"/>
</dbReference>
<evidence type="ECO:0000313" key="2">
    <source>
        <dbReference type="EMBL" id="SOK58743.1"/>
    </source>
</evidence>
<evidence type="ECO:0000313" key="4">
    <source>
        <dbReference type="Proteomes" id="UP000240931"/>
    </source>
</evidence>
<dbReference type="KEGG" id="vg:40100884"/>
<name>A0A2C9CY12_9CAUD</name>
<dbReference type="Proteomes" id="UP000240931">
    <property type="component" value="Segment"/>
</dbReference>
<organism evidence="2 4">
    <name type="scientific">Yersinia phage fHe-Yen9-04</name>
    <dbReference type="NCBI Taxonomy" id="2052742"/>
    <lineage>
        <taxon>Viruses</taxon>
        <taxon>Duplodnaviria</taxon>
        <taxon>Heunggongvirae</taxon>
        <taxon>Uroviricota</taxon>
        <taxon>Caudoviricetes</taxon>
        <taxon>Eneladusvirus</taxon>
        <taxon>Eneladusvirus Yen904</taxon>
    </lineage>
</organism>
<feature type="compositionally biased region" description="Basic and acidic residues" evidence="1">
    <location>
        <begin position="49"/>
        <end position="65"/>
    </location>
</feature>
<keyword evidence="4" id="KW-1185">Reference proteome</keyword>
<dbReference type="EMBL" id="LR596615">
    <property type="protein sequence ID" value="VUE36512.1"/>
    <property type="molecule type" value="Genomic_DNA"/>
</dbReference>
<evidence type="ECO:0000256" key="1">
    <source>
        <dbReference type="SAM" id="MobiDB-lite"/>
    </source>
</evidence>
<reference evidence="3 5" key="3">
    <citation type="submission" date="2019-06" db="EMBL/GenBank/DDBJ databases">
        <authorList>
            <person name="Bower L."/>
            <person name="Leinonen R."/>
        </authorList>
    </citation>
    <scope>NUCLEOTIDE SEQUENCE [LARGE SCALE GENOMIC DNA]</scope>
</reference>
<accession>A0A2C9CY12</accession>
<dbReference type="RefSeq" id="YP_009624076.1">
    <property type="nucleotide sequence ID" value="NC_042116.1"/>
</dbReference>
<gene>
    <name evidence="2" type="primary">g466</name>
</gene>
<protein>
    <submittedName>
        <fullName evidence="2">Uncharacterized protein</fullName>
    </submittedName>
</protein>
<feature type="region of interest" description="Disordered" evidence="1">
    <location>
        <begin position="42"/>
        <end position="73"/>
    </location>
</feature>
<evidence type="ECO:0000313" key="3">
    <source>
        <dbReference type="EMBL" id="VUE36512.1"/>
    </source>
</evidence>
<dbReference type="GeneID" id="40100884"/>
<reference evidence="4" key="1">
    <citation type="submission" date="2017-10" db="EMBL/GenBank/DDBJ databases">
        <authorList>
            <person name="Skurnik M."/>
        </authorList>
    </citation>
    <scope>NUCLEOTIDE SEQUENCE [LARGE SCALE GENOMIC DNA]</scope>
</reference>
<evidence type="ECO:0000313" key="5">
    <source>
        <dbReference type="Proteomes" id="UP000317227"/>
    </source>
</evidence>